<evidence type="ECO:0000256" key="6">
    <source>
        <dbReference type="ARBA" id="ARBA00022490"/>
    </source>
</evidence>
<evidence type="ECO:0000256" key="10">
    <source>
        <dbReference type="HAMAP-Rule" id="MF_00218"/>
    </source>
</evidence>
<feature type="domain" description="Uroporphyrinogen decarboxylase (URO-D)" evidence="13">
    <location>
        <begin position="35"/>
        <end position="44"/>
    </location>
</feature>
<keyword evidence="6 10" id="KW-0963">Cytoplasm</keyword>
<dbReference type="GO" id="GO:0004853">
    <property type="term" value="F:uroporphyrinogen decarboxylase activity"/>
    <property type="evidence" value="ECO:0007669"/>
    <property type="project" value="UniProtKB-UniRule"/>
</dbReference>
<dbReference type="PROSITE" id="PS00906">
    <property type="entry name" value="UROD_1"/>
    <property type="match status" value="1"/>
</dbReference>
<dbReference type="InterPro" id="IPR038071">
    <property type="entry name" value="UROD/MetE-like_sf"/>
</dbReference>
<feature type="domain" description="Uroporphyrinogen decarboxylase (URO-D)" evidence="14">
    <location>
        <begin position="154"/>
        <end position="170"/>
    </location>
</feature>
<dbReference type="GO" id="GO:0006782">
    <property type="term" value="P:protoporphyrinogen IX biosynthetic process"/>
    <property type="evidence" value="ECO:0007669"/>
    <property type="project" value="UniProtKB-UniRule"/>
</dbReference>
<dbReference type="FunFam" id="3.20.20.210:FF:000008">
    <property type="entry name" value="Uroporphyrinogen decarboxylase"/>
    <property type="match status" value="1"/>
</dbReference>
<dbReference type="SUPFAM" id="SSF51726">
    <property type="entry name" value="UROD/MetE-like"/>
    <property type="match status" value="1"/>
</dbReference>
<evidence type="ECO:0000256" key="5">
    <source>
        <dbReference type="ARBA" id="ARBA00012288"/>
    </source>
</evidence>
<dbReference type="NCBIfam" id="TIGR01464">
    <property type="entry name" value="hemE"/>
    <property type="match status" value="1"/>
</dbReference>
<gene>
    <name evidence="10" type="primary">hemE</name>
    <name evidence="15" type="ORF">AVDCRST_MAG70-1641</name>
</gene>
<evidence type="ECO:0000256" key="11">
    <source>
        <dbReference type="RuleBase" id="RU000554"/>
    </source>
</evidence>
<feature type="binding site" evidence="10">
    <location>
        <position position="334"/>
    </location>
    <ligand>
        <name>substrate</name>
    </ligand>
</feature>
<accession>A0A6J4UV33</accession>
<feature type="binding site" evidence="10">
    <location>
        <position position="89"/>
    </location>
    <ligand>
        <name>substrate</name>
    </ligand>
</feature>
<evidence type="ECO:0000256" key="3">
    <source>
        <dbReference type="ARBA" id="ARBA00009935"/>
    </source>
</evidence>
<feature type="binding site" evidence="10">
    <location>
        <position position="221"/>
    </location>
    <ligand>
        <name>substrate</name>
    </ligand>
</feature>
<keyword evidence="9 10" id="KW-0627">Porphyrin biosynthesis</keyword>
<feature type="binding site" evidence="10">
    <location>
        <begin position="40"/>
        <end position="44"/>
    </location>
    <ligand>
        <name>substrate</name>
    </ligand>
</feature>
<dbReference type="Gene3D" id="3.20.20.210">
    <property type="match status" value="1"/>
</dbReference>
<comment type="pathway">
    <text evidence="2 10 11">Porphyrin-containing compound metabolism; protoporphyrin-IX biosynthesis; coproporphyrinogen-III from 5-aminolevulinate: step 4/4.</text>
</comment>
<evidence type="ECO:0000259" key="13">
    <source>
        <dbReference type="PROSITE" id="PS00906"/>
    </source>
</evidence>
<evidence type="ECO:0000256" key="7">
    <source>
        <dbReference type="ARBA" id="ARBA00022793"/>
    </source>
</evidence>
<sequence length="362" mass="39307">MISDSHHPTQASPAEMSGRERFLAAVNRRQVDRTPVWFMRQAGRCLPEYRALRERHDFLTVARTPELATEATLMPVDRLGVDGAVLFADIMLPLDGMGVAFRIDPGIGPVIEQPIRSAADVARLRVGRAEESTPYVLDALRLLRSELGDRAALLGFAGAPFTLACYLVEGRGSREFPRAKAMMYGDPATWHALMGIVTETTIDYLQAQAGAGADVVQLFDSWLGLVGPQAYAESVLPYTRRIFAALRGTVPTIHFSTGTTTLLDQIAASGCDAVSVDWRLPLDEAWSTIGHDRTIQGNLDPTLVLAQWEAVEAGAKDILRRAAGRPGHIFNLGHGIIPATDPDTLARLVDLVHAHHPGITPA</sequence>
<name>A0A6J4UV33_9BACT</name>
<evidence type="ECO:0000256" key="2">
    <source>
        <dbReference type="ARBA" id="ARBA00004804"/>
    </source>
</evidence>
<dbReference type="InterPro" id="IPR006361">
    <property type="entry name" value="Uroporphyrinogen_deCO2ase_HemE"/>
</dbReference>
<protein>
    <recommendedName>
        <fullName evidence="5 10">Uroporphyrinogen decarboxylase</fullName>
        <shortName evidence="10">UPD</shortName>
        <shortName evidence="10">URO-D</shortName>
        <ecNumber evidence="5 10">4.1.1.37</ecNumber>
    </recommendedName>
</protein>
<comment type="subcellular location">
    <subcellularLocation>
        <location evidence="1">Cytoplasm</location>
        <location evidence="1">Cytosol</location>
    </subcellularLocation>
</comment>
<dbReference type="InterPro" id="IPR000257">
    <property type="entry name" value="Uroporphyrinogen_deCOase"/>
</dbReference>
<dbReference type="HAMAP" id="MF_00218">
    <property type="entry name" value="URO_D"/>
    <property type="match status" value="1"/>
</dbReference>
<comment type="subunit">
    <text evidence="4 10">Homodimer.</text>
</comment>
<feature type="binding site" evidence="10">
    <location>
        <position position="166"/>
    </location>
    <ligand>
        <name>substrate</name>
    </ligand>
</feature>
<dbReference type="UniPathway" id="UPA00251">
    <property type="reaction ID" value="UER00321"/>
</dbReference>
<comment type="similarity">
    <text evidence="3 10 12">Belongs to the uroporphyrinogen decarboxylase family.</text>
</comment>
<dbReference type="PROSITE" id="PS00907">
    <property type="entry name" value="UROD_2"/>
    <property type="match status" value="1"/>
</dbReference>
<evidence type="ECO:0000313" key="15">
    <source>
        <dbReference type="EMBL" id="CAA9560711.1"/>
    </source>
</evidence>
<reference evidence="15" key="1">
    <citation type="submission" date="2020-02" db="EMBL/GenBank/DDBJ databases">
        <authorList>
            <person name="Meier V. D."/>
        </authorList>
    </citation>
    <scope>NUCLEOTIDE SEQUENCE</scope>
    <source>
        <strain evidence="15">AVDCRST_MAG70</strain>
    </source>
</reference>
<keyword evidence="7 10" id="KW-0210">Decarboxylase</keyword>
<comment type="catalytic activity">
    <reaction evidence="10 11">
        <text>uroporphyrinogen III + 4 H(+) = coproporphyrinogen III + 4 CO2</text>
        <dbReference type="Rhea" id="RHEA:19865"/>
        <dbReference type="ChEBI" id="CHEBI:15378"/>
        <dbReference type="ChEBI" id="CHEBI:16526"/>
        <dbReference type="ChEBI" id="CHEBI:57308"/>
        <dbReference type="ChEBI" id="CHEBI:57309"/>
        <dbReference type="EC" id="4.1.1.37"/>
    </reaction>
</comment>
<dbReference type="PANTHER" id="PTHR21091">
    <property type="entry name" value="METHYLTETRAHYDROFOLATE:HOMOCYSTEINE METHYLTRANSFERASE RELATED"/>
    <property type="match status" value="1"/>
</dbReference>
<evidence type="ECO:0000256" key="4">
    <source>
        <dbReference type="ARBA" id="ARBA00011738"/>
    </source>
</evidence>
<comment type="caution">
    <text evidence="10">Lacks conserved residue(s) required for the propagation of feature annotation.</text>
</comment>
<comment type="function">
    <text evidence="10">Catalyzes the decarboxylation of four acetate groups of uroporphyrinogen-III to yield coproporphyrinogen-III.</text>
</comment>
<evidence type="ECO:0000256" key="9">
    <source>
        <dbReference type="ARBA" id="ARBA00023244"/>
    </source>
</evidence>
<evidence type="ECO:0000256" key="1">
    <source>
        <dbReference type="ARBA" id="ARBA00004514"/>
    </source>
</evidence>
<dbReference type="EMBL" id="CADCWH010000261">
    <property type="protein sequence ID" value="CAA9560711.1"/>
    <property type="molecule type" value="Genomic_DNA"/>
</dbReference>
<dbReference type="CDD" id="cd00717">
    <property type="entry name" value="URO-D"/>
    <property type="match status" value="1"/>
</dbReference>
<evidence type="ECO:0000259" key="14">
    <source>
        <dbReference type="PROSITE" id="PS00907"/>
    </source>
</evidence>
<dbReference type="GO" id="GO:0005829">
    <property type="term" value="C:cytosol"/>
    <property type="evidence" value="ECO:0007669"/>
    <property type="project" value="UniProtKB-SubCell"/>
</dbReference>
<feature type="site" description="Transition state stabilizer" evidence="10">
    <location>
        <position position="89"/>
    </location>
</feature>
<dbReference type="AlphaFoldDB" id="A0A6J4UV33"/>
<proteinExistence type="inferred from homology"/>
<organism evidence="15">
    <name type="scientific">uncultured Thermomicrobiales bacterium</name>
    <dbReference type="NCBI Taxonomy" id="1645740"/>
    <lineage>
        <taxon>Bacteria</taxon>
        <taxon>Pseudomonadati</taxon>
        <taxon>Thermomicrobiota</taxon>
        <taxon>Thermomicrobia</taxon>
        <taxon>Thermomicrobiales</taxon>
        <taxon>environmental samples</taxon>
    </lineage>
</organism>
<evidence type="ECO:0000256" key="12">
    <source>
        <dbReference type="RuleBase" id="RU004169"/>
    </source>
</evidence>
<keyword evidence="8 10" id="KW-0456">Lyase</keyword>
<dbReference type="PANTHER" id="PTHR21091:SF169">
    <property type="entry name" value="UROPORPHYRINOGEN DECARBOXYLASE"/>
    <property type="match status" value="1"/>
</dbReference>
<evidence type="ECO:0000256" key="8">
    <source>
        <dbReference type="ARBA" id="ARBA00023239"/>
    </source>
</evidence>
<dbReference type="Pfam" id="PF01208">
    <property type="entry name" value="URO-D"/>
    <property type="match status" value="1"/>
</dbReference>
<dbReference type="EC" id="4.1.1.37" evidence="5 10"/>